<gene>
    <name evidence="2" type="ORF">KKP3000_003276</name>
</gene>
<dbReference type="PANTHER" id="PTHR36835:SF1">
    <property type="entry name" value="CYTOCHROME BO(3) UBIQUINOL OXIDASE SUBUNIT 4"/>
    <property type="match status" value="1"/>
</dbReference>
<evidence type="ECO:0000313" key="3">
    <source>
        <dbReference type="Proteomes" id="UP001579974"/>
    </source>
</evidence>
<reference evidence="2 3" key="1">
    <citation type="journal article" date="2024" name="Int. J. Mol. Sci.">
        <title>Exploration of Alicyclobacillus spp. Genome in Search of Antibiotic Resistance.</title>
        <authorList>
            <person name="Bucka-Kolendo J."/>
            <person name="Kiousi D.E."/>
            <person name="Dekowska A."/>
            <person name="Mikolajczuk-Szczyrba A."/>
            <person name="Karadedos D.M."/>
            <person name="Michael P."/>
            <person name="Galanis A."/>
            <person name="Sokolowska B."/>
        </authorList>
    </citation>
    <scope>NUCLEOTIDE SEQUENCE [LARGE SCALE GENOMIC DNA]</scope>
    <source>
        <strain evidence="2 3">KKP 3000</strain>
    </source>
</reference>
<name>A0ABV5ADF5_9BACL</name>
<keyword evidence="1" id="KW-0812">Transmembrane</keyword>
<feature type="transmembrane region" description="Helical" evidence="1">
    <location>
        <begin position="79"/>
        <end position="100"/>
    </location>
</feature>
<dbReference type="RefSeq" id="WP_275476307.1">
    <property type="nucleotide sequence ID" value="NZ_CP162940.1"/>
</dbReference>
<comment type="caution">
    <text evidence="2">The sequence shown here is derived from an EMBL/GenBank/DDBJ whole genome shotgun (WGS) entry which is preliminary data.</text>
</comment>
<keyword evidence="1" id="KW-1133">Transmembrane helix</keyword>
<accession>A0ABV5ADF5</accession>
<protein>
    <recommendedName>
        <fullName evidence="4">Quinol oxidase subunit 4</fullName>
    </recommendedName>
</protein>
<dbReference type="InterPro" id="IPR050968">
    <property type="entry name" value="Cytochrome_c_oxidase_bac_sub4"/>
</dbReference>
<keyword evidence="3" id="KW-1185">Reference proteome</keyword>
<keyword evidence="1" id="KW-0472">Membrane</keyword>
<feature type="transmembrane region" description="Helical" evidence="1">
    <location>
        <begin position="46"/>
        <end position="67"/>
    </location>
</feature>
<proteinExistence type="predicted"/>
<sequence length="107" mass="11668">MDLFQESDKQVDAPFPWRYVAAFLICVALTGLAILIAIGLHLPTTVMVFIVLAMALIQVVLQLTLLLHASFHDERWMRAAALAGGTFIAAVVIGFTYLVMTFNSGVS</sequence>
<dbReference type="EMBL" id="JBDXSU010000004">
    <property type="protein sequence ID" value="MFB5189885.1"/>
    <property type="molecule type" value="Genomic_DNA"/>
</dbReference>
<evidence type="ECO:0000313" key="2">
    <source>
        <dbReference type="EMBL" id="MFB5189885.1"/>
    </source>
</evidence>
<feature type="transmembrane region" description="Helical" evidence="1">
    <location>
        <begin position="20"/>
        <end position="40"/>
    </location>
</feature>
<evidence type="ECO:0000256" key="1">
    <source>
        <dbReference type="SAM" id="Phobius"/>
    </source>
</evidence>
<organism evidence="2 3">
    <name type="scientific">Alicyclobacillus fastidiosus</name>
    <dbReference type="NCBI Taxonomy" id="392011"/>
    <lineage>
        <taxon>Bacteria</taxon>
        <taxon>Bacillati</taxon>
        <taxon>Bacillota</taxon>
        <taxon>Bacilli</taxon>
        <taxon>Bacillales</taxon>
        <taxon>Alicyclobacillaceae</taxon>
        <taxon>Alicyclobacillus</taxon>
    </lineage>
</organism>
<dbReference type="PANTHER" id="PTHR36835">
    <property type="entry name" value="CYTOCHROME BO(3) UBIQUINOL OXIDASE SUBUNIT 4"/>
    <property type="match status" value="1"/>
</dbReference>
<dbReference type="Proteomes" id="UP001579974">
    <property type="component" value="Unassembled WGS sequence"/>
</dbReference>
<evidence type="ECO:0008006" key="4">
    <source>
        <dbReference type="Google" id="ProtNLM"/>
    </source>
</evidence>